<evidence type="ECO:0000313" key="2">
    <source>
        <dbReference type="Proteomes" id="UP001165960"/>
    </source>
</evidence>
<name>A0ACC2S8U4_9FUNG</name>
<sequence>MKIENQTHSPEGSTVITNRAHLLLVCVGLVLAIFIAAVDETIVATSLGAITSDLNGSSEITWVSGAYLLTISAFTPLYGKFSDIFGRKGLKLFALAIFLVGSVMSGVANNMVVLVIGRAIAGIGAGGLIALSFIIVSDVVPIQQRSVYMSLINITFAVANVIGPLLGGILVDHAGWRWVFYINVPIVVICAIVLIFFIPLPKASGGMSEKLQRIDIVGTVSLLVCITLFVLAMNWGGHTYPWISVPVLLSLGLSVAILVIFIVVEFKFAAEPVLPVESFNRNVVISSLISLIVGCAMFVFIYHWPVFFQTVMGVSATNAGIELLPLMLGVCVFAALSGFVVTYLGSYRLVMWVGMGLLVLGCSLMFNLTLEISRFEQIIYPLLIGVGIGLNIQTVVISAQAAADEKSQASITGFITFCLNIGGVFGLSILGSILNNQIAANLEPDFSAERIVQITQSIAAIRKLPQDEFLLVTAAYASAYRITFLCLIPVAVVGLIAAFFLKDIPISAPPAEQ</sequence>
<protein>
    <submittedName>
        <fullName evidence="1">Uncharacterized protein</fullName>
    </submittedName>
</protein>
<evidence type="ECO:0000313" key="1">
    <source>
        <dbReference type="EMBL" id="KAJ9058807.1"/>
    </source>
</evidence>
<dbReference type="EMBL" id="QTSX02005705">
    <property type="protein sequence ID" value="KAJ9058807.1"/>
    <property type="molecule type" value="Genomic_DNA"/>
</dbReference>
<reference evidence="1" key="1">
    <citation type="submission" date="2022-04" db="EMBL/GenBank/DDBJ databases">
        <title>Genome of the entomopathogenic fungus Entomophthora muscae.</title>
        <authorList>
            <person name="Elya C."/>
            <person name="Lovett B.R."/>
            <person name="Lee E."/>
            <person name="Macias A.M."/>
            <person name="Hajek A.E."/>
            <person name="De Bivort B.L."/>
            <person name="Kasson M.T."/>
            <person name="De Fine Licht H.H."/>
            <person name="Stajich J.E."/>
        </authorList>
    </citation>
    <scope>NUCLEOTIDE SEQUENCE</scope>
    <source>
        <strain evidence="1">Berkeley</strain>
    </source>
</reference>
<proteinExistence type="predicted"/>
<dbReference type="Proteomes" id="UP001165960">
    <property type="component" value="Unassembled WGS sequence"/>
</dbReference>
<gene>
    <name evidence="1" type="ORF">DSO57_1008337</name>
</gene>
<keyword evidence="2" id="KW-1185">Reference proteome</keyword>
<organism evidence="1 2">
    <name type="scientific">Entomophthora muscae</name>
    <dbReference type="NCBI Taxonomy" id="34485"/>
    <lineage>
        <taxon>Eukaryota</taxon>
        <taxon>Fungi</taxon>
        <taxon>Fungi incertae sedis</taxon>
        <taxon>Zoopagomycota</taxon>
        <taxon>Entomophthoromycotina</taxon>
        <taxon>Entomophthoromycetes</taxon>
        <taxon>Entomophthorales</taxon>
        <taxon>Entomophthoraceae</taxon>
        <taxon>Entomophthora</taxon>
    </lineage>
</organism>
<accession>A0ACC2S8U4</accession>
<comment type="caution">
    <text evidence="1">The sequence shown here is derived from an EMBL/GenBank/DDBJ whole genome shotgun (WGS) entry which is preliminary data.</text>
</comment>